<dbReference type="Proteomes" id="UP000246078">
    <property type="component" value="Unassembled WGS sequence"/>
</dbReference>
<dbReference type="EMBL" id="PRFC01000206">
    <property type="protein sequence ID" value="PWV00463.1"/>
    <property type="molecule type" value="Genomic_DNA"/>
</dbReference>
<feature type="compositionally biased region" description="Acidic residues" evidence="1">
    <location>
        <begin position="381"/>
        <end position="402"/>
    </location>
</feature>
<feature type="compositionally biased region" description="Polar residues" evidence="1">
    <location>
        <begin position="1288"/>
        <end position="1298"/>
    </location>
</feature>
<dbReference type="VEuPathDB" id="TriTrypDB:C3747_206g7"/>
<feature type="compositionally biased region" description="Basic residues" evidence="1">
    <location>
        <begin position="1472"/>
        <end position="1507"/>
    </location>
</feature>
<dbReference type="VEuPathDB" id="TriTrypDB:C4B63_31g100"/>
<dbReference type="VEuPathDB" id="TriTrypDB:ECC02_000796"/>
<evidence type="ECO:0000259" key="2">
    <source>
        <dbReference type="PROSITE" id="PS50020"/>
    </source>
</evidence>
<feature type="compositionally biased region" description="Polar residues" evidence="1">
    <location>
        <begin position="96"/>
        <end position="108"/>
    </location>
</feature>
<accession>A0A2V2VYD8</accession>
<feature type="region of interest" description="Disordered" evidence="1">
    <location>
        <begin position="1636"/>
        <end position="1692"/>
    </location>
</feature>
<dbReference type="VEuPathDB" id="TriTrypDB:TcCLB.507809.100"/>
<reference evidence="3 4" key="1">
    <citation type="journal article" date="2018" name="Microb. Genom.">
        <title>Expanding an expanded genome: long-read sequencing of Trypanosoma cruzi.</title>
        <authorList>
            <person name="Berna L."/>
            <person name="Rodriguez M."/>
            <person name="Chiribao M.L."/>
            <person name="Parodi-Talice A."/>
            <person name="Pita S."/>
            <person name="Rijo G."/>
            <person name="Alvarez-Valin F."/>
            <person name="Robello C."/>
        </authorList>
    </citation>
    <scope>NUCLEOTIDE SEQUENCE [LARGE SCALE GENOMIC DNA]</scope>
    <source>
        <strain evidence="3 4">TCC</strain>
    </source>
</reference>
<dbReference type="VEuPathDB" id="TriTrypDB:TcCL_ESM00787"/>
<proteinExistence type="predicted"/>
<dbReference type="VEuPathDB" id="TriTrypDB:BCY84_10637"/>
<feature type="region of interest" description="Disordered" evidence="1">
    <location>
        <begin position="77"/>
        <end position="108"/>
    </location>
</feature>
<evidence type="ECO:0000313" key="4">
    <source>
        <dbReference type="Proteomes" id="UP000246078"/>
    </source>
</evidence>
<feature type="region of interest" description="Disordered" evidence="1">
    <location>
        <begin position="1260"/>
        <end position="1298"/>
    </location>
</feature>
<comment type="caution">
    <text evidence="3">The sequence shown here is derived from an EMBL/GenBank/DDBJ whole genome shotgun (WGS) entry which is preliminary data.</text>
</comment>
<dbReference type="GO" id="GO:0043565">
    <property type="term" value="F:sequence-specific DNA binding"/>
    <property type="evidence" value="ECO:0007669"/>
    <property type="project" value="TreeGrafter"/>
</dbReference>
<dbReference type="PANTHER" id="PTHR14312:SF1">
    <property type="entry name" value="BASIC-LEUCINE ZIPPER TRANSCRIPTION FACTOR A"/>
    <property type="match status" value="1"/>
</dbReference>
<evidence type="ECO:0000256" key="1">
    <source>
        <dbReference type="SAM" id="MobiDB-lite"/>
    </source>
</evidence>
<dbReference type="PROSITE" id="PS50020">
    <property type="entry name" value="WW_DOMAIN_2"/>
    <property type="match status" value="1"/>
</dbReference>
<feature type="compositionally biased region" description="Low complexity" evidence="1">
    <location>
        <begin position="1"/>
        <end position="18"/>
    </location>
</feature>
<feature type="compositionally biased region" description="Polar residues" evidence="1">
    <location>
        <begin position="1261"/>
        <end position="1276"/>
    </location>
</feature>
<dbReference type="VEuPathDB" id="TriTrypDB:TcG_05726"/>
<dbReference type="VEuPathDB" id="TriTrypDB:TcBrA4_0113590"/>
<feature type="compositionally biased region" description="Low complexity" evidence="1">
    <location>
        <begin position="1382"/>
        <end position="1394"/>
    </location>
</feature>
<feature type="region of interest" description="Disordered" evidence="1">
    <location>
        <begin position="1182"/>
        <end position="1207"/>
    </location>
</feature>
<feature type="compositionally biased region" description="Low complexity" evidence="1">
    <location>
        <begin position="621"/>
        <end position="637"/>
    </location>
</feature>
<dbReference type="VEuPathDB" id="TriTrypDB:TcYC6_0065860"/>
<protein>
    <recommendedName>
        <fullName evidence="2">WW domain-containing protein</fullName>
    </recommendedName>
</protein>
<feature type="region of interest" description="Disordered" evidence="1">
    <location>
        <begin position="355"/>
        <end position="434"/>
    </location>
</feature>
<feature type="compositionally biased region" description="Low complexity" evidence="1">
    <location>
        <begin position="1277"/>
        <end position="1287"/>
    </location>
</feature>
<feature type="region of interest" description="Disordered" evidence="1">
    <location>
        <begin position="598"/>
        <end position="641"/>
    </location>
</feature>
<feature type="region of interest" description="Disordered" evidence="1">
    <location>
        <begin position="1382"/>
        <end position="1421"/>
    </location>
</feature>
<dbReference type="PANTHER" id="PTHR14312">
    <property type="entry name" value="CREB/ATF BZIP TRANSCRIPTION FACTOR"/>
    <property type="match status" value="1"/>
</dbReference>
<dbReference type="VEuPathDB" id="TriTrypDB:TCDM_04339"/>
<organism evidence="3 4">
    <name type="scientific">Trypanosoma cruzi</name>
    <dbReference type="NCBI Taxonomy" id="5693"/>
    <lineage>
        <taxon>Eukaryota</taxon>
        <taxon>Discoba</taxon>
        <taxon>Euglenozoa</taxon>
        <taxon>Kinetoplastea</taxon>
        <taxon>Metakinetoplastina</taxon>
        <taxon>Trypanosomatida</taxon>
        <taxon>Trypanosomatidae</taxon>
        <taxon>Trypanosoma</taxon>
        <taxon>Schizotrypanum</taxon>
    </lineage>
</organism>
<feature type="compositionally biased region" description="Basic and acidic residues" evidence="1">
    <location>
        <begin position="368"/>
        <end position="380"/>
    </location>
</feature>
<sequence>MYTFRRPQQQQQQEQRQPFVAGEMNAGDREEGVITYATAPDRYDVAGEDMAANNVADRDGYNNNDYGTGEITAMREEEGNAAEQREEMAGDLTGQPEGQASGGQISEETSAEDVLQYCREMILRRHITPPPQWRRMRVDLPASIAELRLTPSAPEQIQITPPITPSPCVVLQLDNSVPEGMTTKEYARSLVKYVMDLLAYQRASTAITSLRFVKIGTELSQLVLTFGRDVQLASLVLGEFAKVGLRAGFGAPVKEHVPNATFRVTDYYMTLHDGTGINTEDITTLLGSKRSPQDIVVLAGYEPGVFYAAMRRPEAVYAWLWNPFCSFVVQRTLFEQCGVLVTMADCPHEFAGRSRATFASQQQQTGRGRRELEGDDHNNNDDDMADSGVEEDDDENDDDDVNDNFKKNGENDDDAFVDGFGRGGRAAKNDAPAWSRNAKEEIDIFEGVEKQTTRQAAFPGFVDDDITELLHQLNAEKHQQQQQQSQKQKQEEEVEGLQQQPAMYAGTAPPVVSYDHSVDGMMASMPYTQAPAMQQQIQSQYAYYGGGPLLPPWQKQHQQQPQLLGKTVPSMYGTTPPSNDIHVPPREQNVNYPKLVDEDNINNTFSDTGNEEDMESTSRMAQAQQQQQQGQQQQQQQPRPMYWIPGGGSIPVVGNGGILYPVSSPSPYLTHPFFPSIQLPLQPNPIHDKMNAMPSILGQPVYSTPYNSVGVRVGIQNNTNQHSNVGILARPPATNAPLPIPRVMTVERAQELASRVVELARIVFTTSSSSSSPAAAAVVGGGGGGEETAVTLPSTDKMTELDATVSITSPENEMSSTSEALFPQVPCTATVPRMSAEMEDLMSCIREEYVQLKEVIENSSPEMQESHRRIVSALLTHRSHLLEISEATDWNPQEESNMDEERTRSLQLPALLPYLLATTEGTELVSAIASNDTEQLLPLLTRYVLPFLLDVTVVRSVVTVALRAEPTAENPLVKRILRHWEALANWLHEYINCQAAAAEVRAEGEIEHASVTLPPSKSTTKSNVVRRLTSHVGNTMDMLLAAMSAEQRTSTKAYLDTTKALDTFVKSLQTVEQRESVQDIEVEGEKQRTAVVSHKFMTTLWSAEGAIHRSLMRLYLNANLLDGTKLVDLLFAPQSSLTRDQYYFVLVAFSKSLVSQVLSEETARACGAFLRLMEQKFLNVEPSTTEDNVSGGGGGGKNNSSSSSSTHVLTEKDAVHLVDTALRAIASAEVYSYLRDAYFTEPPPMRRYEKVETRLARPTLPVSSFSAPPGPQQHSYQQQQQQQQQQQGADGQNVSSTSGWQAEWTAAMRNYPQLGDPFTPLPTGWTSALSRSYGHYYFKNAKGTATYKHPTDAAEFMATPQAFLQEHGVTITLADVLAYANSKGSSKNDNANNSKKTDEEEEEGEGEVGVAAPSGETATKTHVFDNAVNITEEQAENWFADQRMRVEALDMATLALLKVKYRVGGGAGRSGGHSRGRSSRHRRDSSESHRHHSHYHNHHHQTRKRARGSPLNTLELQRKLVKMSSYPPRGHPFLPLPRGWTCNLSSSNGLYYFRPPRGNPVYQHPVTRREYRASPQAFVLHHGIYANAIAVEAQKSVEEVEGWLADQRQRDEVLDAAVVLMVPIEYALCPDYDEDDAQAESDHHHHKHQKQQQEGERQEYDEEEKQQQQQQEDEHDGSNSHRSATSHNPTIN</sequence>
<feature type="compositionally biased region" description="Polar residues" evidence="1">
    <location>
        <begin position="357"/>
        <end position="366"/>
    </location>
</feature>
<dbReference type="Gene3D" id="2.20.70.10">
    <property type="match status" value="1"/>
</dbReference>
<dbReference type="VEuPathDB" id="TriTrypDB:TcCLB.511661.10"/>
<feature type="region of interest" description="Disordered" evidence="1">
    <location>
        <begin position="1464"/>
        <end position="1511"/>
    </location>
</feature>
<feature type="compositionally biased region" description="Polar residues" evidence="1">
    <location>
        <begin position="1680"/>
        <end position="1692"/>
    </location>
</feature>
<name>A0A2V2VYD8_TRYCR</name>
<dbReference type="SMART" id="SM00456">
    <property type="entry name" value="WW"/>
    <property type="match status" value="2"/>
</dbReference>
<dbReference type="GO" id="GO:0010468">
    <property type="term" value="P:regulation of gene expression"/>
    <property type="evidence" value="ECO:0007669"/>
    <property type="project" value="TreeGrafter"/>
</dbReference>
<evidence type="ECO:0000313" key="3">
    <source>
        <dbReference type="EMBL" id="PWV00463.1"/>
    </source>
</evidence>
<feature type="region of interest" description="Disordered" evidence="1">
    <location>
        <begin position="476"/>
        <end position="508"/>
    </location>
</feature>
<dbReference type="GO" id="GO:0005634">
    <property type="term" value="C:nucleus"/>
    <property type="evidence" value="ECO:0007669"/>
    <property type="project" value="TreeGrafter"/>
</dbReference>
<feature type="domain" description="WW" evidence="2">
    <location>
        <begin position="1319"/>
        <end position="1352"/>
    </location>
</feature>
<feature type="region of interest" description="Disordered" evidence="1">
    <location>
        <begin position="1"/>
        <end position="27"/>
    </location>
</feature>
<dbReference type="VEuPathDB" id="TriTrypDB:TCSYLVIO_010561"/>
<feature type="compositionally biased region" description="Basic and acidic residues" evidence="1">
    <location>
        <begin position="77"/>
        <end position="88"/>
    </location>
</feature>
<gene>
    <name evidence="3" type="ORF">C3747_206g7</name>
</gene>
<dbReference type="InterPro" id="IPR001202">
    <property type="entry name" value="WW_dom"/>
</dbReference>